<evidence type="ECO:0000313" key="6">
    <source>
        <dbReference type="Proteomes" id="UP000465302"/>
    </source>
</evidence>
<gene>
    <name evidence="4" type="ORF">CQY20_14855</name>
    <name evidence="3" type="ORF">MAGR_62550</name>
</gene>
<keyword evidence="2" id="KW-0812">Transmembrane</keyword>
<evidence type="ECO:0000313" key="5">
    <source>
        <dbReference type="Proteomes" id="UP000220914"/>
    </source>
</evidence>
<accession>A0A2A7N1F9</accession>
<protein>
    <submittedName>
        <fullName evidence="4">Uncharacterized protein</fullName>
    </submittedName>
</protein>
<evidence type="ECO:0000256" key="1">
    <source>
        <dbReference type="SAM" id="MobiDB-lite"/>
    </source>
</evidence>
<keyword evidence="2" id="KW-1133">Transmembrane helix</keyword>
<evidence type="ECO:0000313" key="3">
    <source>
        <dbReference type="EMBL" id="GFG54814.1"/>
    </source>
</evidence>
<evidence type="ECO:0000256" key="2">
    <source>
        <dbReference type="SAM" id="Phobius"/>
    </source>
</evidence>
<sequence length="133" mass="14855">MPTSSIVLIVVIVIAAILLIAAIVWVARNKRNEHRHVAAEEIREAARDETPQVRQREARADETAARARAAQAESDVKAAQASGLQQQAVAYRSEAETSRHQLDEQWDRADTMDPTSQTPDMPRTADRKEHQAH</sequence>
<dbReference type="OrthoDB" id="4753568at2"/>
<organism evidence="4 5">
    <name type="scientific">Mycolicibacterium agri</name>
    <name type="common">Mycobacterium agri</name>
    <dbReference type="NCBI Taxonomy" id="36811"/>
    <lineage>
        <taxon>Bacteria</taxon>
        <taxon>Bacillati</taxon>
        <taxon>Actinomycetota</taxon>
        <taxon>Actinomycetes</taxon>
        <taxon>Mycobacteriales</taxon>
        <taxon>Mycobacteriaceae</taxon>
        <taxon>Mycolicibacterium</taxon>
    </lineage>
</organism>
<feature type="compositionally biased region" description="Basic and acidic residues" evidence="1">
    <location>
        <begin position="43"/>
        <end position="65"/>
    </location>
</feature>
<reference evidence="4 5" key="1">
    <citation type="submission" date="2017-10" db="EMBL/GenBank/DDBJ databases">
        <title>The new phylogeny of genus Mycobacterium.</title>
        <authorList>
            <person name="Tortoli E."/>
            <person name="Trovato A."/>
            <person name="Cirillo D.M."/>
        </authorList>
    </citation>
    <scope>NUCLEOTIDE SEQUENCE [LARGE SCALE GENOMIC DNA]</scope>
    <source>
        <strain evidence="4 5">CCUG37673</strain>
    </source>
</reference>
<comment type="caution">
    <text evidence="4">The sequence shown here is derived from an EMBL/GenBank/DDBJ whole genome shotgun (WGS) entry which is preliminary data.</text>
</comment>
<name>A0A2A7N1F9_MYCAG</name>
<evidence type="ECO:0000313" key="4">
    <source>
        <dbReference type="EMBL" id="PEG37744.1"/>
    </source>
</evidence>
<reference evidence="3 6" key="2">
    <citation type="journal article" date="2019" name="Emerg. Microbes Infect.">
        <title>Comprehensive subspecies identification of 175 nontuberculous mycobacteria species based on 7547 genomic profiles.</title>
        <authorList>
            <person name="Matsumoto Y."/>
            <person name="Kinjo T."/>
            <person name="Motooka D."/>
            <person name="Nabeya D."/>
            <person name="Jung N."/>
            <person name="Uechi K."/>
            <person name="Horii T."/>
            <person name="Iida T."/>
            <person name="Fujita J."/>
            <person name="Nakamura S."/>
        </authorList>
    </citation>
    <scope>NUCLEOTIDE SEQUENCE [LARGE SCALE GENOMIC DNA]</scope>
    <source>
        <strain evidence="3 6">JCM 6377</strain>
    </source>
</reference>
<dbReference type="EMBL" id="PDCP01000024">
    <property type="protein sequence ID" value="PEG37744.1"/>
    <property type="molecule type" value="Genomic_DNA"/>
</dbReference>
<dbReference type="EMBL" id="BLKS01000003">
    <property type="protein sequence ID" value="GFG54814.1"/>
    <property type="molecule type" value="Genomic_DNA"/>
</dbReference>
<dbReference type="Proteomes" id="UP000465302">
    <property type="component" value="Unassembled WGS sequence"/>
</dbReference>
<feature type="transmembrane region" description="Helical" evidence="2">
    <location>
        <begin position="6"/>
        <end position="27"/>
    </location>
</feature>
<feature type="compositionally biased region" description="Basic and acidic residues" evidence="1">
    <location>
        <begin position="123"/>
        <end position="133"/>
    </location>
</feature>
<proteinExistence type="predicted"/>
<keyword evidence="2" id="KW-0472">Membrane</keyword>
<feature type="compositionally biased region" description="Basic and acidic residues" evidence="1">
    <location>
        <begin position="93"/>
        <end position="111"/>
    </location>
</feature>
<feature type="region of interest" description="Disordered" evidence="1">
    <location>
        <begin position="43"/>
        <end position="133"/>
    </location>
</feature>
<keyword evidence="5" id="KW-1185">Reference proteome</keyword>
<dbReference type="AlphaFoldDB" id="A0A2A7N1F9"/>
<reference evidence="3" key="3">
    <citation type="submission" date="2020-02" db="EMBL/GenBank/DDBJ databases">
        <authorList>
            <person name="Matsumoto Y."/>
            <person name="Motooka D."/>
            <person name="Nakamura S."/>
        </authorList>
    </citation>
    <scope>NUCLEOTIDE SEQUENCE</scope>
    <source>
        <strain evidence="3">JCM 6377</strain>
    </source>
</reference>
<dbReference type="Proteomes" id="UP000220914">
    <property type="component" value="Unassembled WGS sequence"/>
</dbReference>
<dbReference type="RefSeq" id="WP_097940853.1">
    <property type="nucleotide sequence ID" value="NZ_BLKS01000003.1"/>
</dbReference>